<evidence type="ECO:0000256" key="1">
    <source>
        <dbReference type="ARBA" id="ARBA00022801"/>
    </source>
</evidence>
<dbReference type="Gene3D" id="1.10.150.750">
    <property type="match status" value="1"/>
</dbReference>
<organism evidence="2 3">
    <name type="scientific">Sphingomonas sanxanigenens</name>
    <dbReference type="NCBI Taxonomy" id="397260"/>
    <lineage>
        <taxon>Bacteria</taxon>
        <taxon>Pseudomonadati</taxon>
        <taxon>Pseudomonadota</taxon>
        <taxon>Alphaproteobacteria</taxon>
        <taxon>Sphingomonadales</taxon>
        <taxon>Sphingomonadaceae</taxon>
        <taxon>Sphingomonas</taxon>
    </lineage>
</organism>
<dbReference type="NCBIfam" id="TIGR01493">
    <property type="entry name" value="HAD-SF-IA-v2"/>
    <property type="match status" value="1"/>
</dbReference>
<dbReference type="InterPro" id="IPR006439">
    <property type="entry name" value="HAD-SF_hydro_IA"/>
</dbReference>
<evidence type="ECO:0000313" key="3">
    <source>
        <dbReference type="Proteomes" id="UP000249066"/>
    </source>
</evidence>
<dbReference type="PANTHER" id="PTHR43316:SF3">
    <property type="entry name" value="HALOACID DEHALOGENASE, TYPE II (AFU_ORTHOLOGUE AFUA_2G07750)-RELATED"/>
    <property type="match status" value="1"/>
</dbReference>
<gene>
    <name evidence="2" type="ORF">DI623_14050</name>
</gene>
<name>A0A2W5A3H0_9SPHN</name>
<dbReference type="InterPro" id="IPR051540">
    <property type="entry name" value="S-2-haloacid_dehalogenase"/>
</dbReference>
<sequence>MTSAMPKALAFDVFGTVVDWRTSIAREAAPFLSAIGRDDIDPAAFADGWRARYLRAMAEMTAGRPFVILDTLHREMLDSLLADLDIDATAIPESQLAALNEGWHSLDPWPDSVAGLTRLKARFPVVTLSNGNVALMLAMARRAGLPWDAILGAEFSRVYKPAPEAYLATARALQMIPGELCLVAAHHSDLAAARACGLMTAYIDRPMEYGGRPAPDRDAAQAWNYRADGLGGLADLLGC</sequence>
<dbReference type="SUPFAM" id="SSF56784">
    <property type="entry name" value="HAD-like"/>
    <property type="match status" value="1"/>
</dbReference>
<dbReference type="SFLD" id="SFLDS00003">
    <property type="entry name" value="Haloacid_Dehalogenase"/>
    <property type="match status" value="1"/>
</dbReference>
<dbReference type="EMBL" id="QFNN01000115">
    <property type="protein sequence ID" value="PZO87782.1"/>
    <property type="molecule type" value="Genomic_DNA"/>
</dbReference>
<dbReference type="PANTHER" id="PTHR43316">
    <property type="entry name" value="HYDROLASE, HALOACID DELAHOGENASE-RELATED"/>
    <property type="match status" value="1"/>
</dbReference>
<dbReference type="InterPro" id="IPR036412">
    <property type="entry name" value="HAD-like_sf"/>
</dbReference>
<evidence type="ECO:0000313" key="2">
    <source>
        <dbReference type="EMBL" id="PZO87782.1"/>
    </source>
</evidence>
<dbReference type="Proteomes" id="UP000249066">
    <property type="component" value="Unassembled WGS sequence"/>
</dbReference>
<keyword evidence="1" id="KW-0378">Hydrolase</keyword>
<protein>
    <submittedName>
        <fullName evidence="2">Haloacid dehalogenase type II</fullName>
    </submittedName>
</protein>
<dbReference type="PRINTS" id="PR00413">
    <property type="entry name" value="HADHALOGNASE"/>
</dbReference>
<dbReference type="AlphaFoldDB" id="A0A2W5A3H0"/>
<proteinExistence type="predicted"/>
<dbReference type="Gene3D" id="3.40.50.1000">
    <property type="entry name" value="HAD superfamily/HAD-like"/>
    <property type="match status" value="1"/>
</dbReference>
<accession>A0A2W5A3H0</accession>
<dbReference type="InterPro" id="IPR006328">
    <property type="entry name" value="2-HAD"/>
</dbReference>
<dbReference type="GO" id="GO:0019120">
    <property type="term" value="F:hydrolase activity, acting on acid halide bonds, in C-halide compounds"/>
    <property type="evidence" value="ECO:0007669"/>
    <property type="project" value="InterPro"/>
</dbReference>
<dbReference type="InterPro" id="IPR023214">
    <property type="entry name" value="HAD_sf"/>
</dbReference>
<dbReference type="Pfam" id="PF00702">
    <property type="entry name" value="Hydrolase"/>
    <property type="match status" value="1"/>
</dbReference>
<dbReference type="CDD" id="cd02588">
    <property type="entry name" value="HAD_L2-DEX"/>
    <property type="match status" value="1"/>
</dbReference>
<dbReference type="SFLD" id="SFLDG01129">
    <property type="entry name" value="C1.5:_HAD__Beta-PGM__Phosphata"/>
    <property type="match status" value="1"/>
</dbReference>
<reference evidence="2 3" key="1">
    <citation type="submission" date="2017-08" db="EMBL/GenBank/DDBJ databases">
        <title>Infants hospitalized years apart are colonized by the same room-sourced microbial strains.</title>
        <authorList>
            <person name="Brooks B."/>
            <person name="Olm M.R."/>
            <person name="Firek B.A."/>
            <person name="Baker R."/>
            <person name="Thomas B.C."/>
            <person name="Morowitz M.J."/>
            <person name="Banfield J.F."/>
        </authorList>
    </citation>
    <scope>NUCLEOTIDE SEQUENCE [LARGE SCALE GENOMIC DNA]</scope>
    <source>
        <strain evidence="2">S2_018_000_R2_101</strain>
    </source>
</reference>
<dbReference type="NCBIfam" id="TIGR01428">
    <property type="entry name" value="HAD_type_II"/>
    <property type="match status" value="1"/>
</dbReference>
<comment type="caution">
    <text evidence="2">The sequence shown here is derived from an EMBL/GenBank/DDBJ whole genome shotgun (WGS) entry which is preliminary data.</text>
</comment>